<dbReference type="AlphaFoldDB" id="A0A6M3IMR0"/>
<dbReference type="EMBL" id="MT141335">
    <property type="protein sequence ID" value="QJA58684.1"/>
    <property type="molecule type" value="Genomic_DNA"/>
</dbReference>
<reference evidence="1" key="1">
    <citation type="submission" date="2020-03" db="EMBL/GenBank/DDBJ databases">
        <title>The deep terrestrial virosphere.</title>
        <authorList>
            <person name="Holmfeldt K."/>
            <person name="Nilsson E."/>
            <person name="Simone D."/>
            <person name="Lopez-Fernandez M."/>
            <person name="Wu X."/>
            <person name="de Brujin I."/>
            <person name="Lundin D."/>
            <person name="Andersson A."/>
            <person name="Bertilsson S."/>
            <person name="Dopson M."/>
        </authorList>
    </citation>
    <scope>NUCLEOTIDE SEQUENCE</scope>
    <source>
        <strain evidence="1">MM415B01418</strain>
    </source>
</reference>
<accession>A0A6M3IMR0</accession>
<organism evidence="1">
    <name type="scientific">viral metagenome</name>
    <dbReference type="NCBI Taxonomy" id="1070528"/>
    <lineage>
        <taxon>unclassified sequences</taxon>
        <taxon>metagenomes</taxon>
        <taxon>organismal metagenomes</taxon>
    </lineage>
</organism>
<protein>
    <submittedName>
        <fullName evidence="1">Putative lectin/glucanase superfamily protein</fullName>
    </submittedName>
</protein>
<gene>
    <name evidence="1" type="ORF">MM415B01418_0008</name>
</gene>
<dbReference type="SUPFAM" id="SSF49899">
    <property type="entry name" value="Concanavalin A-like lectins/glucanases"/>
    <property type="match status" value="1"/>
</dbReference>
<dbReference type="InterPro" id="IPR011050">
    <property type="entry name" value="Pectin_lyase_fold/virulence"/>
</dbReference>
<dbReference type="GO" id="GO:0030246">
    <property type="term" value="F:carbohydrate binding"/>
    <property type="evidence" value="ECO:0007669"/>
    <property type="project" value="UniProtKB-KW"/>
</dbReference>
<proteinExistence type="predicted"/>
<evidence type="ECO:0000313" key="1">
    <source>
        <dbReference type="EMBL" id="QJA58684.1"/>
    </source>
</evidence>
<dbReference type="SUPFAM" id="SSF51126">
    <property type="entry name" value="Pectin lyase-like"/>
    <property type="match status" value="1"/>
</dbReference>
<dbReference type="Gene3D" id="2.60.120.200">
    <property type="match status" value="1"/>
</dbReference>
<name>A0A6M3IMR0_9ZZZZ</name>
<dbReference type="Pfam" id="PF13385">
    <property type="entry name" value="Laminin_G_3"/>
    <property type="match status" value="1"/>
</dbReference>
<sequence>MRKLLRATIAALALVLGLTAPSEAQFSAGGATVGGQRIGTGVDSVYIFANGDTSIIVTDDKVEFLAGVSVFGYGPTTLDTLNVTGPTTLDTTTVTGPATLDTLLVNGPATFPTDSTKFAMGDSTYTALRSASKIVNWNISLAEYMGRCFAWGESGCIDFRNNLDEFRAAETNNSLYRDEGLRLPTRGSAEVTDGGDTLRVVNLDTKAVAWSIVIAANNALGSSAITGVAQQDGHIFVATGSGVYDLDLWQDKSTLYSTAGVSVYNARLTSRNAASGFTVMSATPAIVNNTVYSVAVTRSPYSGLAGTDPATGMQWALWVVGTDAEASANVWKMVAGVPTMYIYDSNIVGANKDVFHLAALPGGQIFFSVTNGTRYTTLWWPSILNITGDSWGGSEEKWSNVEPGSEDIRWGNAAVLKGVAALPGLNARNSPRVYAAADSGLYLLDAKANDNTNGAKQEINRRYVSPIMHGTTVLAFAGASTADVSGTAVAGRQLINNNAVTFVANSDGPGSHYGNFVAASSQSLTSPDHADYTLTTAMSVGAWFYRDLDSGAGEGLVAHYDGQDLNWAFLLYVNGTGDIVTFLSKTTGSVSSTSPAINLSQWYYAVATYDGANQRLYLNGALVDTDAQTGALQDEDDVFSIGGWPESGSMSSFFDGRITGAFLSSTVMSAAEIAADYQRGLKFIESPTPDTLYVAPTGITAKDGLVYLWSASHVEVRDQGGALADTFRCTGCATIQTVAPWPTRTDSLAFRIGGSGGIRDVTPNAKLMDLATAEPSGSSRFKGINGVVVADSAGNGDAWTVTDAVNMAANVGIPVVRMKKGTINDVVTMSTAGMTLEGAGDSVSVINGGITGTALTVSGADVTVRNIGAQTTPGGGFTYDAFVVTGARFHGSFLRAMGSDDDCMVIGGVDFILTDSRFNRCNDEGIFLYGANEDNGIISNVTVKDQDGTSLSIVSGSDNHVIGPVRLDGTPTNAGTGNTLIYNDTAH</sequence>
<keyword evidence="1" id="KW-0430">Lectin</keyword>
<dbReference type="InterPro" id="IPR013320">
    <property type="entry name" value="ConA-like_dom_sf"/>
</dbReference>